<feature type="region of interest" description="Disordered" evidence="4">
    <location>
        <begin position="345"/>
        <end position="370"/>
    </location>
</feature>
<accession>A0A9R1XDD3</accession>
<feature type="compositionally biased region" description="Polar residues" evidence="4">
    <location>
        <begin position="543"/>
        <end position="553"/>
    </location>
</feature>
<dbReference type="EMBL" id="NBSK02000005">
    <property type="protein sequence ID" value="KAJ0206209.1"/>
    <property type="molecule type" value="Genomic_DNA"/>
</dbReference>
<dbReference type="SMART" id="SM01114">
    <property type="entry name" value="CXC"/>
    <property type="match status" value="2"/>
</dbReference>
<dbReference type="OrthoDB" id="6283463at2759"/>
<evidence type="ECO:0000256" key="1">
    <source>
        <dbReference type="ARBA" id="ARBA00004123"/>
    </source>
</evidence>
<evidence type="ECO:0000256" key="3">
    <source>
        <dbReference type="ARBA" id="ARBA00023242"/>
    </source>
</evidence>
<dbReference type="GO" id="GO:0005634">
    <property type="term" value="C:nucleus"/>
    <property type="evidence" value="ECO:0007669"/>
    <property type="project" value="UniProtKB-SubCell"/>
</dbReference>
<comment type="caution">
    <text evidence="6">The sequence shown here is derived from an EMBL/GenBank/DDBJ whole genome shotgun (WGS) entry which is preliminary data.</text>
</comment>
<organism evidence="6 7">
    <name type="scientific">Lactuca sativa</name>
    <name type="common">Garden lettuce</name>
    <dbReference type="NCBI Taxonomy" id="4236"/>
    <lineage>
        <taxon>Eukaryota</taxon>
        <taxon>Viridiplantae</taxon>
        <taxon>Streptophyta</taxon>
        <taxon>Embryophyta</taxon>
        <taxon>Tracheophyta</taxon>
        <taxon>Spermatophyta</taxon>
        <taxon>Magnoliopsida</taxon>
        <taxon>eudicotyledons</taxon>
        <taxon>Gunneridae</taxon>
        <taxon>Pentapetalae</taxon>
        <taxon>asterids</taxon>
        <taxon>campanulids</taxon>
        <taxon>Asterales</taxon>
        <taxon>Asteraceae</taxon>
        <taxon>Cichorioideae</taxon>
        <taxon>Cichorieae</taxon>
        <taxon>Lactucinae</taxon>
        <taxon>Lactuca</taxon>
    </lineage>
</organism>
<protein>
    <recommendedName>
        <fullName evidence="5">CRC domain-containing protein</fullName>
    </recommendedName>
</protein>
<feature type="region of interest" description="Disordered" evidence="4">
    <location>
        <begin position="543"/>
        <end position="594"/>
    </location>
</feature>
<dbReference type="PROSITE" id="PS51634">
    <property type="entry name" value="CRC"/>
    <property type="match status" value="1"/>
</dbReference>
<dbReference type="SMR" id="A0A9R1XDD3"/>
<dbReference type="InterPro" id="IPR005172">
    <property type="entry name" value="CRC"/>
</dbReference>
<comment type="similarity">
    <text evidence="2">Belongs to the lin-54 family.</text>
</comment>
<dbReference type="Proteomes" id="UP000235145">
    <property type="component" value="Unassembled WGS sequence"/>
</dbReference>
<feature type="domain" description="CRC" evidence="5">
    <location>
        <begin position="370"/>
        <end position="493"/>
    </location>
</feature>
<reference evidence="6 7" key="1">
    <citation type="journal article" date="2017" name="Nat. Commun.">
        <title>Genome assembly with in vitro proximity ligation data and whole-genome triplication in lettuce.</title>
        <authorList>
            <person name="Reyes-Chin-Wo S."/>
            <person name="Wang Z."/>
            <person name="Yang X."/>
            <person name="Kozik A."/>
            <person name="Arikit S."/>
            <person name="Song C."/>
            <person name="Xia L."/>
            <person name="Froenicke L."/>
            <person name="Lavelle D.O."/>
            <person name="Truco M.J."/>
            <person name="Xia R."/>
            <person name="Zhu S."/>
            <person name="Xu C."/>
            <person name="Xu H."/>
            <person name="Xu X."/>
            <person name="Cox K."/>
            <person name="Korf I."/>
            <person name="Meyers B.C."/>
            <person name="Michelmore R.W."/>
        </authorList>
    </citation>
    <scope>NUCLEOTIDE SEQUENCE [LARGE SCALE GENOMIC DNA]</scope>
    <source>
        <strain evidence="7">cv. Salinas</strain>
        <tissue evidence="6">Seedlings</tissue>
    </source>
</reference>
<evidence type="ECO:0000256" key="4">
    <source>
        <dbReference type="SAM" id="MobiDB-lite"/>
    </source>
</evidence>
<proteinExistence type="inferred from homology"/>
<dbReference type="Pfam" id="PF03638">
    <property type="entry name" value="TCR"/>
    <property type="match status" value="2"/>
</dbReference>
<dbReference type="InterPro" id="IPR044522">
    <property type="entry name" value="TSO1-like"/>
</dbReference>
<evidence type="ECO:0000259" key="5">
    <source>
        <dbReference type="PROSITE" id="PS51634"/>
    </source>
</evidence>
<dbReference type="GO" id="GO:0003700">
    <property type="term" value="F:DNA-binding transcription factor activity"/>
    <property type="evidence" value="ECO:0007669"/>
    <property type="project" value="InterPro"/>
</dbReference>
<dbReference type="AlphaFoldDB" id="A0A9R1XDD3"/>
<comment type="subcellular location">
    <subcellularLocation>
        <location evidence="1">Nucleus</location>
    </subcellularLocation>
</comment>
<evidence type="ECO:0000313" key="7">
    <source>
        <dbReference type="Proteomes" id="UP000235145"/>
    </source>
</evidence>
<dbReference type="InterPro" id="IPR033467">
    <property type="entry name" value="Tesmin/TSO1-like_CXC"/>
</dbReference>
<feature type="compositionally biased region" description="Polar residues" evidence="4">
    <location>
        <begin position="82"/>
        <end position="96"/>
    </location>
</feature>
<feature type="region of interest" description="Disordered" evidence="4">
    <location>
        <begin position="72"/>
        <end position="127"/>
    </location>
</feature>
<name>A0A9R1XDD3_LACSA</name>
<dbReference type="PANTHER" id="PTHR46159:SF6">
    <property type="entry name" value="OS12G0605300 PROTEIN"/>
    <property type="match status" value="1"/>
</dbReference>
<gene>
    <name evidence="6" type="ORF">LSAT_V11C500239920</name>
</gene>
<dbReference type="PANTHER" id="PTHR46159">
    <property type="entry name" value="PROTEIN TESMIN/TSO1-LIKE CXC 2"/>
    <property type="match status" value="1"/>
</dbReference>
<evidence type="ECO:0000256" key="2">
    <source>
        <dbReference type="ARBA" id="ARBA00007267"/>
    </source>
</evidence>
<feature type="region of interest" description="Disordered" evidence="4">
    <location>
        <begin position="712"/>
        <end position="732"/>
    </location>
</feature>
<keyword evidence="3" id="KW-0539">Nucleus</keyword>
<keyword evidence="7" id="KW-1185">Reference proteome</keyword>
<evidence type="ECO:0000313" key="6">
    <source>
        <dbReference type="EMBL" id="KAJ0206209.1"/>
    </source>
</evidence>
<sequence>MGSPEKPNKSTISIIASTTSPQSAAFQDSPIFNYINNLSPIKPVKATSVTQVFSGLNSPPLVFTSPRIHAHQHSTDLKRSSCPLTPLTNSNMNNSEYAPPKVADSTNTKGPMETFNNEDDDKGSDEVASPTFVEQAKEDHVGNLPSCPQPIENDGKNRSFQSSNALVNNISLEKYDQRVAQHMQPVFGNQPISTMMEQHSQVGQSQLGKRRRLQFEMSQGKIVENTPGSNSINATESEAVESSCDNIQNTMNVNLNVSKPSGIGLHLNSIVNARPFGNISIKSTKGSYSNALEKSSLMQNDMHCPSISSNSDLDGNVLAKSEEFMHETHPSFSNAKSAKIVEHQEKFDQVQTERPNPKKKRKKTESNGDGCKRCNCKKSKCLKLYCDCFAAGIYCAGPCSCQGCFNRPEYEETVLETRQLIESRNPLAFAPKIVPPKNKILEDEEQMTPLAGRHKRGCNCKKSMCLKKYCECYQSNVGCSDGCRCEGCQNIYGAKKGSGMNREMGIEVINEKLIDSFDDTLKVGPTMSTKSSLPEFYNKPHNLTPQTPSFQHSNHGKDPSKTRIFSGRYLPSPSPESESTFYPPPNYITTPKDSTFDKNLEMIPLDQETESYQNPNLEFTDEFSPSPGPPLFSSSSMCFRGTLFGGTKPYDIIDDDTPKILKESFNEVNKVKVRSPNKKRVSPPRIRLHELGSTSLKSGRKFILKAVPSFPPLTPCIDSKDDNAQNQNDNTR</sequence>